<dbReference type="GO" id="GO:0008270">
    <property type="term" value="F:zinc ion binding"/>
    <property type="evidence" value="ECO:0007669"/>
    <property type="project" value="InterPro"/>
</dbReference>
<dbReference type="GO" id="GO:0005634">
    <property type="term" value="C:nucleus"/>
    <property type="evidence" value="ECO:0007669"/>
    <property type="project" value="UniProtKB-SubCell"/>
</dbReference>
<dbReference type="PANTHER" id="PTHR47540">
    <property type="entry name" value="THIAMINE REPRESSIBLE GENES REGULATORY PROTEIN THI5"/>
    <property type="match status" value="1"/>
</dbReference>
<feature type="region of interest" description="Disordered" evidence="8">
    <location>
        <begin position="101"/>
        <end position="142"/>
    </location>
</feature>
<dbReference type="InterPro" id="IPR007219">
    <property type="entry name" value="XnlR_reg_dom"/>
</dbReference>
<dbReference type="STRING" id="1220924.W2S7G4"/>
<keyword evidence="4" id="KW-0805">Transcription regulation</keyword>
<evidence type="ECO:0000256" key="5">
    <source>
        <dbReference type="ARBA" id="ARBA00023125"/>
    </source>
</evidence>
<evidence type="ECO:0000259" key="9">
    <source>
        <dbReference type="PROSITE" id="PS50048"/>
    </source>
</evidence>
<feature type="domain" description="Zn(2)-C6 fungal-type" evidence="9">
    <location>
        <begin position="25"/>
        <end position="54"/>
    </location>
</feature>
<evidence type="ECO:0000256" key="7">
    <source>
        <dbReference type="ARBA" id="ARBA00023242"/>
    </source>
</evidence>
<dbReference type="InterPro" id="IPR001138">
    <property type="entry name" value="Zn2Cys6_DnaBD"/>
</dbReference>
<dbReference type="GeneID" id="19977579"/>
<evidence type="ECO:0000256" key="6">
    <source>
        <dbReference type="ARBA" id="ARBA00023163"/>
    </source>
</evidence>
<keyword evidence="11" id="KW-1185">Reference proteome</keyword>
<evidence type="ECO:0000313" key="11">
    <source>
        <dbReference type="Proteomes" id="UP000030752"/>
    </source>
</evidence>
<feature type="region of interest" description="Disordered" evidence="8">
    <location>
        <begin position="667"/>
        <end position="743"/>
    </location>
</feature>
<name>W2S7G4_CYPE1</name>
<dbReference type="InterPro" id="IPR051711">
    <property type="entry name" value="Stress_Response_Reg"/>
</dbReference>
<evidence type="ECO:0000313" key="10">
    <source>
        <dbReference type="EMBL" id="ETN44570.1"/>
    </source>
</evidence>
<keyword evidence="5" id="KW-0238">DNA-binding</keyword>
<evidence type="ECO:0000256" key="2">
    <source>
        <dbReference type="ARBA" id="ARBA00022723"/>
    </source>
</evidence>
<feature type="compositionally biased region" description="Polar residues" evidence="8">
    <location>
        <begin position="110"/>
        <end position="119"/>
    </location>
</feature>
<sequence>MDESTPQHESSAQAKKRRFSRVSRACVECRVRKIRCDARQPCEPCEDFNRRCVYASTRAQRTGGAPRTKILEDRLRRARALISQLQAEHPSVRHRAEIDAIFDTPPGSPDSVSAASQQADEQHDDDDSLAGDLENMMDGQGRFTTADDNNLTYFGGPSGFTFLHKTQQLFGDDESAGTGPPKPASPHHLALSHLFDSPLPDKQALSTSVSINQLLPSRATATRLLSIVFEQTHQLLRFIDESWFHTQTDRIYELDPIDYADSDHDFLPLFLGVVAVGYLFDPQRHKTYGCRRTIDQAMRHFIAARQMIDVTRCHDLVALQTILIFALFLMSTARLATAHTYVALAAAAAMRMGMHSQTTYGNFLPRENEARRALFWTIVKLDVYTGTVLGLPGLVNLSHVDQVRPSGSIKDYQSADPASSASRNKMRMLAASAQYRELLLIIAEMVQRLYPKTEHEAKQVRRSKKMLISNTVITDVERQFKAWRDNLPVALGVDNEPDSPALESTLYELEMAHNLGHILLYRPFLHYLARMRDQTPPDTRQLRCASACVKTSRQTITRSDEMLQQGYLAPAAWQPVYTIFLAIVALIFYLATQKGAPDYSAIEIEAQIGIRILASTSCQDIGSRRCLDVLKVLARRLGHIIQLDIESIEKQTISFCQADVTVPMATQPSQASNVPLRHPSVASSSDYYSDSPYSRTHPPQIHPQMSHPPILRSNTPHSRSSAVSSLPAHPAQPHPGQIYGHPLGQPAMMQQRMAATAANAMFPSAVGMGSDDFAAHNAASSTSDMEVPFSDTFAWPFDPSQMTTSAASGDGGGVGGVGGTVNGAAGAGAGAGAGGASGAGAVGIADGMGGGSPLTSEDIAAFMMRINPGQEPFL</sequence>
<evidence type="ECO:0000256" key="4">
    <source>
        <dbReference type="ARBA" id="ARBA00023015"/>
    </source>
</evidence>
<dbReference type="eggNOG" id="ENOG502QSY2">
    <property type="taxonomic scope" value="Eukaryota"/>
</dbReference>
<dbReference type="SMART" id="SM00906">
    <property type="entry name" value="Fungal_trans"/>
    <property type="match status" value="1"/>
</dbReference>
<dbReference type="SUPFAM" id="SSF57701">
    <property type="entry name" value="Zn2/Cys6 DNA-binding domain"/>
    <property type="match status" value="1"/>
</dbReference>
<dbReference type="PROSITE" id="PS00463">
    <property type="entry name" value="ZN2_CY6_FUNGAL_1"/>
    <property type="match status" value="1"/>
</dbReference>
<dbReference type="CDD" id="cd00067">
    <property type="entry name" value="GAL4"/>
    <property type="match status" value="1"/>
</dbReference>
<protein>
    <recommendedName>
        <fullName evidence="9">Zn(2)-C6 fungal-type domain-containing protein</fullName>
    </recommendedName>
</protein>
<dbReference type="Gene3D" id="4.10.240.10">
    <property type="entry name" value="Zn(2)-C6 fungal-type DNA-binding domain"/>
    <property type="match status" value="1"/>
</dbReference>
<dbReference type="OrthoDB" id="422427at2759"/>
<dbReference type="VEuPathDB" id="FungiDB:HMPREF1541_10240"/>
<proteinExistence type="predicted"/>
<dbReference type="CDD" id="cd12148">
    <property type="entry name" value="fungal_TF_MHR"/>
    <property type="match status" value="1"/>
</dbReference>
<feature type="compositionally biased region" description="Low complexity" evidence="8">
    <location>
        <begin position="683"/>
        <end position="694"/>
    </location>
</feature>
<organism evidence="10 11">
    <name type="scientific">Cyphellophora europaea (strain CBS 101466)</name>
    <name type="common">Phialophora europaea</name>
    <dbReference type="NCBI Taxonomy" id="1220924"/>
    <lineage>
        <taxon>Eukaryota</taxon>
        <taxon>Fungi</taxon>
        <taxon>Dikarya</taxon>
        <taxon>Ascomycota</taxon>
        <taxon>Pezizomycotina</taxon>
        <taxon>Eurotiomycetes</taxon>
        <taxon>Chaetothyriomycetidae</taxon>
        <taxon>Chaetothyriales</taxon>
        <taxon>Cyphellophoraceae</taxon>
        <taxon>Cyphellophora</taxon>
    </lineage>
</organism>
<dbReference type="GO" id="GO:0045944">
    <property type="term" value="P:positive regulation of transcription by RNA polymerase II"/>
    <property type="evidence" value="ECO:0007669"/>
    <property type="project" value="TreeGrafter"/>
</dbReference>
<feature type="compositionally biased region" description="Polar residues" evidence="8">
    <location>
        <begin position="712"/>
        <end position="724"/>
    </location>
</feature>
<evidence type="ECO:0000256" key="3">
    <source>
        <dbReference type="ARBA" id="ARBA00022833"/>
    </source>
</evidence>
<dbReference type="GO" id="GO:0006351">
    <property type="term" value="P:DNA-templated transcription"/>
    <property type="evidence" value="ECO:0007669"/>
    <property type="project" value="InterPro"/>
</dbReference>
<dbReference type="EMBL" id="KB822714">
    <property type="protein sequence ID" value="ETN44570.1"/>
    <property type="molecule type" value="Genomic_DNA"/>
</dbReference>
<reference evidence="10 11" key="1">
    <citation type="submission" date="2013-03" db="EMBL/GenBank/DDBJ databases">
        <title>The Genome Sequence of Phialophora europaea CBS 101466.</title>
        <authorList>
            <consortium name="The Broad Institute Genomics Platform"/>
            <person name="Cuomo C."/>
            <person name="de Hoog S."/>
            <person name="Gorbushina A."/>
            <person name="Walker B."/>
            <person name="Young S.K."/>
            <person name="Zeng Q."/>
            <person name="Gargeya S."/>
            <person name="Fitzgerald M."/>
            <person name="Haas B."/>
            <person name="Abouelleil A."/>
            <person name="Allen A.W."/>
            <person name="Alvarado L."/>
            <person name="Arachchi H.M."/>
            <person name="Berlin A.M."/>
            <person name="Chapman S.B."/>
            <person name="Gainer-Dewar J."/>
            <person name="Goldberg J."/>
            <person name="Griggs A."/>
            <person name="Gujja S."/>
            <person name="Hansen M."/>
            <person name="Howarth C."/>
            <person name="Imamovic A."/>
            <person name="Ireland A."/>
            <person name="Larimer J."/>
            <person name="McCowan C."/>
            <person name="Murphy C."/>
            <person name="Pearson M."/>
            <person name="Poon T.W."/>
            <person name="Priest M."/>
            <person name="Roberts A."/>
            <person name="Saif S."/>
            <person name="Shea T."/>
            <person name="Sisk P."/>
            <person name="Sykes S."/>
            <person name="Wortman J."/>
            <person name="Nusbaum C."/>
            <person name="Birren B."/>
        </authorList>
    </citation>
    <scope>NUCLEOTIDE SEQUENCE [LARGE SCALE GENOMIC DNA]</scope>
    <source>
        <strain evidence="10 11">CBS 101466</strain>
    </source>
</reference>
<evidence type="ECO:0000256" key="8">
    <source>
        <dbReference type="SAM" id="MobiDB-lite"/>
    </source>
</evidence>
<dbReference type="HOGENOM" id="CLU_010084_2_0_1"/>
<dbReference type="RefSeq" id="XP_008713133.1">
    <property type="nucleotide sequence ID" value="XM_008714911.1"/>
</dbReference>
<keyword evidence="7" id="KW-0539">Nucleus</keyword>
<keyword evidence="3" id="KW-0862">Zinc</keyword>
<dbReference type="GO" id="GO:0043565">
    <property type="term" value="F:sequence-specific DNA binding"/>
    <property type="evidence" value="ECO:0007669"/>
    <property type="project" value="TreeGrafter"/>
</dbReference>
<accession>W2S7G4</accession>
<dbReference type="Proteomes" id="UP000030752">
    <property type="component" value="Unassembled WGS sequence"/>
</dbReference>
<comment type="subcellular location">
    <subcellularLocation>
        <location evidence="1">Nucleus</location>
    </subcellularLocation>
</comment>
<keyword evidence="6" id="KW-0804">Transcription</keyword>
<dbReference type="Pfam" id="PF04082">
    <property type="entry name" value="Fungal_trans"/>
    <property type="match status" value="1"/>
</dbReference>
<dbReference type="PROSITE" id="PS50048">
    <property type="entry name" value="ZN2_CY6_FUNGAL_2"/>
    <property type="match status" value="1"/>
</dbReference>
<dbReference type="SMART" id="SM00066">
    <property type="entry name" value="GAL4"/>
    <property type="match status" value="1"/>
</dbReference>
<evidence type="ECO:0000256" key="1">
    <source>
        <dbReference type="ARBA" id="ARBA00004123"/>
    </source>
</evidence>
<gene>
    <name evidence="10" type="ORF">HMPREF1541_10240</name>
</gene>
<dbReference type="GO" id="GO:0000981">
    <property type="term" value="F:DNA-binding transcription factor activity, RNA polymerase II-specific"/>
    <property type="evidence" value="ECO:0007669"/>
    <property type="project" value="InterPro"/>
</dbReference>
<keyword evidence="2" id="KW-0479">Metal-binding</keyword>
<dbReference type="AlphaFoldDB" id="W2S7G4"/>
<dbReference type="InParanoid" id="W2S7G4"/>
<dbReference type="PANTHER" id="PTHR47540:SF1">
    <property type="entry name" value="ACTIVATOR OF STRESS GENES 1-RELATED"/>
    <property type="match status" value="1"/>
</dbReference>
<dbReference type="InterPro" id="IPR036864">
    <property type="entry name" value="Zn2-C6_fun-type_DNA-bd_sf"/>
</dbReference>
<dbReference type="Pfam" id="PF00172">
    <property type="entry name" value="Zn_clus"/>
    <property type="match status" value="1"/>
</dbReference>